<dbReference type="PANTHER" id="PTHR33797">
    <property type="entry name" value="ORGANIC HYDROPEROXIDE RESISTANCE PROTEIN-LIKE"/>
    <property type="match status" value="1"/>
</dbReference>
<dbReference type="PANTHER" id="PTHR33797:SF2">
    <property type="entry name" value="ORGANIC HYDROPEROXIDE RESISTANCE PROTEIN-LIKE"/>
    <property type="match status" value="1"/>
</dbReference>
<protein>
    <submittedName>
        <fullName evidence="1">Organic hydroperoxide resistance protein</fullName>
    </submittedName>
</protein>
<dbReference type="InterPro" id="IPR019953">
    <property type="entry name" value="OHR"/>
</dbReference>
<dbReference type="EMBL" id="JABXXP010000017">
    <property type="protein sequence ID" value="NVN10103.1"/>
    <property type="molecule type" value="Genomic_DNA"/>
</dbReference>
<evidence type="ECO:0000313" key="2">
    <source>
        <dbReference type="Proteomes" id="UP000534870"/>
    </source>
</evidence>
<dbReference type="Gene3D" id="2.20.25.10">
    <property type="match status" value="1"/>
</dbReference>
<accession>A0A7Y7M636</accession>
<dbReference type="RefSeq" id="WP_176638888.1">
    <property type="nucleotide sequence ID" value="NZ_JABXXP010000017.1"/>
</dbReference>
<sequence>MQENKLLYRMQANATVGRRTRVTSRDGELKLDVTVPPELGGTNGRGTTPEQLFAATCAASLLSIVRLTALRHEIVLPNDAAVDAVVGLRMMANLFSIEVELVLRLPGLPRDDSEILATEAYRIFPYRELAGQNHSLKLTVA</sequence>
<comment type="caution">
    <text evidence="1">The sequence shown here is derived from an EMBL/GenBank/DDBJ whole genome shotgun (WGS) entry which is preliminary data.</text>
</comment>
<dbReference type="AlphaFoldDB" id="A0A7Y7M636"/>
<organism evidence="1 2">
    <name type="scientific">Nguyenibacter vanlangensis</name>
    <dbReference type="NCBI Taxonomy" id="1216886"/>
    <lineage>
        <taxon>Bacteria</taxon>
        <taxon>Pseudomonadati</taxon>
        <taxon>Pseudomonadota</taxon>
        <taxon>Alphaproteobacteria</taxon>
        <taxon>Acetobacterales</taxon>
        <taxon>Acetobacteraceae</taxon>
        <taxon>Nguyenibacter</taxon>
    </lineage>
</organism>
<dbReference type="Gene3D" id="3.30.300.20">
    <property type="match status" value="1"/>
</dbReference>
<gene>
    <name evidence="1" type="ORF">HUK84_02890</name>
</gene>
<proteinExistence type="predicted"/>
<dbReference type="GO" id="GO:0006979">
    <property type="term" value="P:response to oxidative stress"/>
    <property type="evidence" value="ECO:0007669"/>
    <property type="project" value="InterPro"/>
</dbReference>
<name>A0A7Y7M636_9PROT</name>
<dbReference type="SUPFAM" id="SSF82784">
    <property type="entry name" value="OsmC-like"/>
    <property type="match status" value="1"/>
</dbReference>
<dbReference type="Proteomes" id="UP000534870">
    <property type="component" value="Unassembled WGS sequence"/>
</dbReference>
<reference evidence="1 2" key="1">
    <citation type="submission" date="2020-06" db="EMBL/GenBank/DDBJ databases">
        <title>Description of novel acetic acid bacteria.</title>
        <authorList>
            <person name="Sombolestani A."/>
        </authorList>
    </citation>
    <scope>NUCLEOTIDE SEQUENCE [LARGE SCALE GENOMIC DNA]</scope>
    <source>
        <strain evidence="1 2">LMG 31431</strain>
    </source>
</reference>
<evidence type="ECO:0000313" key="1">
    <source>
        <dbReference type="EMBL" id="NVN10103.1"/>
    </source>
</evidence>
<dbReference type="InterPro" id="IPR015946">
    <property type="entry name" value="KH_dom-like_a/b"/>
</dbReference>
<dbReference type="InterPro" id="IPR036102">
    <property type="entry name" value="OsmC/Ohrsf"/>
</dbReference>